<dbReference type="PANTHER" id="PTHR16950">
    <property type="entry name" value="ZINC TRANSPORTER SLC39A7 HISTIDINE-RICH MEMBRANE PROTEIN KE4"/>
    <property type="match status" value="1"/>
</dbReference>
<keyword evidence="2 6" id="KW-0812">Transmembrane</keyword>
<evidence type="ECO:0000256" key="7">
    <source>
        <dbReference type="SAM" id="SignalP"/>
    </source>
</evidence>
<sequence length="413" mass="43397">MAFQLMGSLKRICVVFAAAVFLFSFLVSADEKGSVASLTAADVEEALQQCSVVQALNEHKLATLPEHASWTSRVFAVLFPGSPAVNAILATLYISGPPNFLLALCPPNIDPSSLSIMVAFAVGGLLGDTLFHLLPEIFLGEDSPEHARFVLVENNKNLLLGLGIMVGFLTFVAMDKTLRIATGGEGGHDHGHSHSHAAEDSAVTTGSKPDGKSGEVRKRKGKSKGKKEEEQDEKEINASVKLGGYLNLIADFTHNITDGLALSSSFYASPTIGATTTVAVFFHEIPHEVGDFALLIQSGFSKRKAMGAQFVTAVGAFLGTFIGIAIQEFGGNTASFESSSASASSAGLLGTGLSWGDMLLPFTAGTFLYVGTVAVIPEMLETGKNKGEEVKKMAMQFLAMAAGAGIMLGISWS</sequence>
<feature type="transmembrane region" description="Helical" evidence="6">
    <location>
        <begin position="305"/>
        <end position="326"/>
    </location>
</feature>
<dbReference type="EMBL" id="CVMT01000002">
    <property type="protein sequence ID" value="CRG86004.1"/>
    <property type="molecule type" value="Genomic_DNA"/>
</dbReference>
<keyword evidence="7" id="KW-0732">Signal</keyword>
<feature type="transmembrane region" description="Helical" evidence="6">
    <location>
        <begin position="158"/>
        <end position="174"/>
    </location>
</feature>
<name>A0A0U1LRG8_TALIS</name>
<dbReference type="Proteomes" id="UP000054383">
    <property type="component" value="Unassembled WGS sequence"/>
</dbReference>
<reference evidence="8 9" key="1">
    <citation type="submission" date="2015-04" db="EMBL/GenBank/DDBJ databases">
        <authorList>
            <person name="Syromyatnikov M.Y."/>
            <person name="Popov V.N."/>
        </authorList>
    </citation>
    <scope>NUCLEOTIDE SEQUENCE [LARGE SCALE GENOMIC DNA]</scope>
    <source>
        <strain evidence="8">WF-38-12</strain>
    </source>
</reference>
<keyword evidence="9" id="KW-1185">Reference proteome</keyword>
<feature type="transmembrane region" description="Helical" evidence="6">
    <location>
        <begin position="358"/>
        <end position="381"/>
    </location>
</feature>
<feature type="transmembrane region" description="Helical" evidence="6">
    <location>
        <begin position="393"/>
        <end position="412"/>
    </location>
</feature>
<evidence type="ECO:0000256" key="3">
    <source>
        <dbReference type="ARBA" id="ARBA00022989"/>
    </source>
</evidence>
<dbReference type="AlphaFoldDB" id="A0A0U1LRG8"/>
<evidence type="ECO:0000256" key="2">
    <source>
        <dbReference type="ARBA" id="ARBA00022692"/>
    </source>
</evidence>
<feature type="compositionally biased region" description="Basic and acidic residues" evidence="5">
    <location>
        <begin position="186"/>
        <end position="199"/>
    </location>
</feature>
<feature type="region of interest" description="Disordered" evidence="5">
    <location>
        <begin position="183"/>
        <end position="234"/>
    </location>
</feature>
<gene>
    <name evidence="8" type="ORF">PISL3812_03007</name>
</gene>
<evidence type="ECO:0000256" key="6">
    <source>
        <dbReference type="SAM" id="Phobius"/>
    </source>
</evidence>
<dbReference type="GO" id="GO:0005385">
    <property type="term" value="F:zinc ion transmembrane transporter activity"/>
    <property type="evidence" value="ECO:0007669"/>
    <property type="project" value="TreeGrafter"/>
</dbReference>
<feature type="chain" id="PRO_5017980148" evidence="7">
    <location>
        <begin position="30"/>
        <end position="413"/>
    </location>
</feature>
<dbReference type="InterPro" id="IPR003689">
    <property type="entry name" value="ZIP"/>
</dbReference>
<dbReference type="STRING" id="28573.A0A0U1LRG8"/>
<organism evidence="8 9">
    <name type="scientific">Talaromyces islandicus</name>
    <name type="common">Penicillium islandicum</name>
    <dbReference type="NCBI Taxonomy" id="28573"/>
    <lineage>
        <taxon>Eukaryota</taxon>
        <taxon>Fungi</taxon>
        <taxon>Dikarya</taxon>
        <taxon>Ascomycota</taxon>
        <taxon>Pezizomycotina</taxon>
        <taxon>Eurotiomycetes</taxon>
        <taxon>Eurotiomycetidae</taxon>
        <taxon>Eurotiales</taxon>
        <taxon>Trichocomaceae</taxon>
        <taxon>Talaromyces</taxon>
        <taxon>Talaromyces sect. Islandici</taxon>
    </lineage>
</organism>
<evidence type="ECO:0000256" key="1">
    <source>
        <dbReference type="ARBA" id="ARBA00004141"/>
    </source>
</evidence>
<evidence type="ECO:0000256" key="4">
    <source>
        <dbReference type="ARBA" id="ARBA00023136"/>
    </source>
</evidence>
<accession>A0A0U1LRG8</accession>
<feature type="transmembrane region" description="Helical" evidence="6">
    <location>
        <begin position="74"/>
        <end position="94"/>
    </location>
</feature>
<dbReference type="GO" id="GO:0006882">
    <property type="term" value="P:intracellular zinc ion homeostasis"/>
    <property type="evidence" value="ECO:0007669"/>
    <property type="project" value="TreeGrafter"/>
</dbReference>
<dbReference type="OMA" id="IWLHSIG"/>
<keyword evidence="3 6" id="KW-1133">Transmembrane helix</keyword>
<feature type="signal peptide" evidence="7">
    <location>
        <begin position="1"/>
        <end position="29"/>
    </location>
</feature>
<comment type="subcellular location">
    <subcellularLocation>
        <location evidence="1">Membrane</location>
        <topology evidence="1">Multi-pass membrane protein</topology>
    </subcellularLocation>
</comment>
<evidence type="ECO:0000313" key="9">
    <source>
        <dbReference type="Proteomes" id="UP000054383"/>
    </source>
</evidence>
<dbReference type="Pfam" id="PF02535">
    <property type="entry name" value="Zip"/>
    <property type="match status" value="1"/>
</dbReference>
<dbReference type="PANTHER" id="PTHR16950:SF16">
    <property type="entry name" value="ZINC TRANSPORTER ZIP13"/>
    <property type="match status" value="1"/>
</dbReference>
<feature type="transmembrane region" description="Helical" evidence="6">
    <location>
        <begin position="114"/>
        <end position="134"/>
    </location>
</feature>
<dbReference type="OrthoDB" id="200954at2759"/>
<evidence type="ECO:0000256" key="5">
    <source>
        <dbReference type="SAM" id="MobiDB-lite"/>
    </source>
</evidence>
<proteinExistence type="predicted"/>
<dbReference type="GO" id="GO:0016020">
    <property type="term" value="C:membrane"/>
    <property type="evidence" value="ECO:0007669"/>
    <property type="project" value="UniProtKB-SubCell"/>
</dbReference>
<keyword evidence="4 6" id="KW-0472">Membrane</keyword>
<protein>
    <submittedName>
        <fullName evidence="8">Putative zinc transporter P8A3,03</fullName>
    </submittedName>
</protein>
<evidence type="ECO:0000313" key="8">
    <source>
        <dbReference type="EMBL" id="CRG86004.1"/>
    </source>
</evidence>